<proteinExistence type="predicted"/>
<accession>A0A0Q3K8R7</accession>
<reference evidence="2" key="2">
    <citation type="submission" date="2017-06" db="EMBL/GenBank/DDBJ databases">
        <title>WGS assembly of Brachypodium distachyon.</title>
        <authorList>
            <consortium name="The International Brachypodium Initiative"/>
            <person name="Lucas S."/>
            <person name="Harmon-Smith M."/>
            <person name="Lail K."/>
            <person name="Tice H."/>
            <person name="Grimwood J."/>
            <person name="Bruce D."/>
            <person name="Barry K."/>
            <person name="Shu S."/>
            <person name="Lindquist E."/>
            <person name="Wang M."/>
            <person name="Pitluck S."/>
            <person name="Vogel J.P."/>
            <person name="Garvin D.F."/>
            <person name="Mockler T.C."/>
            <person name="Schmutz J."/>
            <person name="Rokhsar D."/>
            <person name="Bevan M.W."/>
        </authorList>
    </citation>
    <scope>NUCLEOTIDE SEQUENCE</scope>
    <source>
        <strain evidence="2">Bd21</strain>
    </source>
</reference>
<feature type="region of interest" description="Disordered" evidence="1">
    <location>
        <begin position="258"/>
        <end position="281"/>
    </location>
</feature>
<evidence type="ECO:0000313" key="3">
    <source>
        <dbReference type="EnsemblPlants" id="KQK07281"/>
    </source>
</evidence>
<dbReference type="OrthoDB" id="691119at2759"/>
<organism evidence="2">
    <name type="scientific">Brachypodium distachyon</name>
    <name type="common">Purple false brome</name>
    <name type="synonym">Trachynia distachya</name>
    <dbReference type="NCBI Taxonomy" id="15368"/>
    <lineage>
        <taxon>Eukaryota</taxon>
        <taxon>Viridiplantae</taxon>
        <taxon>Streptophyta</taxon>
        <taxon>Embryophyta</taxon>
        <taxon>Tracheophyta</taxon>
        <taxon>Spermatophyta</taxon>
        <taxon>Magnoliopsida</taxon>
        <taxon>Liliopsida</taxon>
        <taxon>Poales</taxon>
        <taxon>Poaceae</taxon>
        <taxon>BOP clade</taxon>
        <taxon>Pooideae</taxon>
        <taxon>Stipodae</taxon>
        <taxon>Brachypodieae</taxon>
        <taxon>Brachypodium</taxon>
    </lineage>
</organism>
<reference evidence="2 3" key="1">
    <citation type="journal article" date="2010" name="Nature">
        <title>Genome sequencing and analysis of the model grass Brachypodium distachyon.</title>
        <authorList>
            <consortium name="International Brachypodium Initiative"/>
        </authorList>
    </citation>
    <scope>NUCLEOTIDE SEQUENCE [LARGE SCALE GENOMIC DNA]</scope>
    <source>
        <strain evidence="2 3">Bd21</strain>
    </source>
</reference>
<dbReference type="AlphaFoldDB" id="A0A0Q3K8R7"/>
<keyword evidence="4" id="KW-1185">Reference proteome</keyword>
<dbReference type="ExpressionAtlas" id="A0A0Q3K8R7">
    <property type="expression patterns" value="baseline"/>
</dbReference>
<dbReference type="EnsemblPlants" id="KQK07281">
    <property type="protein sequence ID" value="KQK07281"/>
    <property type="gene ID" value="BRADI_2g34312v3"/>
</dbReference>
<dbReference type="FunCoup" id="A0A0Q3K8R7">
    <property type="interactions" value="151"/>
</dbReference>
<feature type="compositionally biased region" description="Polar residues" evidence="1">
    <location>
        <begin position="266"/>
        <end position="281"/>
    </location>
</feature>
<evidence type="ECO:0000313" key="4">
    <source>
        <dbReference type="Proteomes" id="UP000008810"/>
    </source>
</evidence>
<dbReference type="Gramene" id="KQK07281">
    <property type="protein sequence ID" value="KQK07281"/>
    <property type="gene ID" value="BRADI_2g34312v3"/>
</dbReference>
<sequence>MLAYSSSYWLLSTAEKGTASCRSGSAPLVCMNGKSREHHKNVAFYLFKMKYSAKKAQVSWWQKKHARFPPERPGYNIAVRVARLAISTDGVHLEQAGEDGQPGALSYHLDLSYRGRTDRGGEGLCMPASIKEVAVIKRLPAGDGLAILSNLRGLGVKLHDILFVMQWAGTVALSFTGKSFYVSSKFIEEPLYAAHGLNFIDITFAVENLVRKLYHLYEQEEQDKNIMDEKQDDLESKELILQREELERKKLEDLQRRRAERKKNKVLSTEMNRQYTTHLDK</sequence>
<dbReference type="EMBL" id="CM000881">
    <property type="protein sequence ID" value="KQK07281.1"/>
    <property type="molecule type" value="Genomic_DNA"/>
</dbReference>
<evidence type="ECO:0000256" key="1">
    <source>
        <dbReference type="SAM" id="MobiDB-lite"/>
    </source>
</evidence>
<gene>
    <name evidence="3" type="primary">LOC106866244</name>
    <name evidence="2" type="ORF">BRADI_2g34312v3</name>
</gene>
<name>A0A0Q3K8R7_BRADI</name>
<reference evidence="3" key="3">
    <citation type="submission" date="2018-08" db="UniProtKB">
        <authorList>
            <consortium name="EnsemblPlants"/>
        </authorList>
    </citation>
    <scope>IDENTIFICATION</scope>
    <source>
        <strain evidence="3">cv. Bd21</strain>
    </source>
</reference>
<dbReference type="Proteomes" id="UP000008810">
    <property type="component" value="Chromosome 2"/>
</dbReference>
<evidence type="ECO:0000313" key="2">
    <source>
        <dbReference type="EMBL" id="KQK07281.1"/>
    </source>
</evidence>
<protein>
    <submittedName>
        <fullName evidence="2 3">Uncharacterized protein</fullName>
    </submittedName>
</protein>